<dbReference type="SUPFAM" id="SSF55550">
    <property type="entry name" value="SH2 domain"/>
    <property type="match status" value="2"/>
</dbReference>
<evidence type="ECO:0000256" key="7">
    <source>
        <dbReference type="SAM" id="Coils"/>
    </source>
</evidence>
<dbReference type="PROSITE" id="PS50001">
    <property type="entry name" value="SH2"/>
    <property type="match status" value="2"/>
</dbReference>
<dbReference type="InterPro" id="IPR008936">
    <property type="entry name" value="Rho_GTPase_activation_prot"/>
</dbReference>
<organism evidence="14 15">
    <name type="scientific">Strigamia maritima</name>
    <name type="common">European centipede</name>
    <name type="synonym">Geophilus maritimus</name>
    <dbReference type="NCBI Taxonomy" id="126957"/>
    <lineage>
        <taxon>Eukaryota</taxon>
        <taxon>Metazoa</taxon>
        <taxon>Ecdysozoa</taxon>
        <taxon>Arthropoda</taxon>
        <taxon>Myriapoda</taxon>
        <taxon>Chilopoda</taxon>
        <taxon>Pleurostigmophora</taxon>
        <taxon>Geophilomorpha</taxon>
        <taxon>Linotaeniidae</taxon>
        <taxon>Strigamia</taxon>
    </lineage>
</organism>
<dbReference type="PANTHER" id="PTHR46075">
    <property type="entry name" value="CHIMERIN FAMILY MEMBER"/>
    <property type="match status" value="1"/>
</dbReference>
<feature type="domain" description="Rho-GAP" evidence="13">
    <location>
        <begin position="361"/>
        <end position="556"/>
    </location>
</feature>
<dbReference type="GO" id="GO:0007165">
    <property type="term" value="P:signal transduction"/>
    <property type="evidence" value="ECO:0007669"/>
    <property type="project" value="InterPro"/>
</dbReference>
<dbReference type="SMART" id="SM00109">
    <property type="entry name" value="C1"/>
    <property type="match status" value="2"/>
</dbReference>
<dbReference type="Gene3D" id="1.10.555.10">
    <property type="entry name" value="Rho GTPase activation protein"/>
    <property type="match status" value="1"/>
</dbReference>
<evidence type="ECO:0000256" key="3">
    <source>
        <dbReference type="ARBA" id="ARBA00022723"/>
    </source>
</evidence>
<dbReference type="InterPro" id="IPR002219">
    <property type="entry name" value="PKC_DAG/PE"/>
</dbReference>
<dbReference type="SMART" id="SM00324">
    <property type="entry name" value="RhoGAP"/>
    <property type="match status" value="1"/>
</dbReference>
<sequence length="1013" mass="115221">MCDIIYYCAVDHYPKEEEAEISLEKDDIVEVKKPLQFTLDGSEEEPKGWLIGRNTRTGETGYFPGPYVTYVRTAPEKSLQVPPRRPVPKPRPSPSKMNSTENNDSGYCSSPSSINTTKWYLPIPSSGSQQCLSYKHHLLDTFYLTPILCKHCAAYIWGSGKVGKKCKDCLACFHIVCIPFAANHSCQSSDDVLPVITMDRDMPVSQWSAGNVVEWMAAVNLYRYAEIFKSKDIKGIDLMGLDKEKLMNMGIKDEFQQKALLACIDELCQRNCDGTSSVQVPEDSEVACTPASQHSLLEQSFSDLEYCDKCRNYLRGLTHQGFLCQECGLICHRTCAATGLPPCIPNPVRLSKLSCASVLAVGLSSQFNPQEQPTPLFLMKCTQEIENRGKTDVNLNLYTIYRTSAPSDVVMQIRQQFNTDIQNIDLSQFETHCIASALKKYLRELPNPVIPVEVYDKFVEISKFKFDEQCALCLCQLASQLPEHHRSVLRFLLAHMCRVCQLQHARNMREPPTVLLQVFCHILLRPPWEKIIQVVYNTEAHVRILELLLLRGDWGEVIPEFDSAPALPPRKTSRVFLPSVDGLDFTSLNNNNNNNSDGPRFLQEAEWYWGDITREDVNEKLKDTPDGTFLVRDASSKGGEYTLTLRKGGSNKLIKICHRNGKYGFSEPLQFNSVVDLVNFYRNVSLAQYNRTLDVTLLYPVSKFHQAEDEDETNSDVDMVCNKLEKINLDYLTKTKQYDQYYEDYSKSMQQTSVMKQASCAYSETMTVYEEQIKLHEKFQKEAQPHEIRSLQENFSMLKQRIQTLKDDKAQLENDLKQQITYSRSLDREMSSLKPEVIQLSKQREQYQLWLQGHGMKQEKINKLLLQDPSGDGRDANLTREPSAVDDELLPHNDELLWLLPRCSRSEAEKLLQGKADGTFLIRQSSKPGQFALSIVAGGEVGHCIIYQTKRGFGFAEPFNIYPSLKNLVLHYAQTSLYEHNDSLQTTLAYPVKGPQPSMHNSNSGGYVSQQDS</sequence>
<evidence type="ECO:0000256" key="6">
    <source>
        <dbReference type="PROSITE-ProRule" id="PRU00192"/>
    </source>
</evidence>
<dbReference type="OMA" id="EMIDVQV"/>
<feature type="domain" description="Phorbol-ester/DAG-type" evidence="11">
    <location>
        <begin position="135"/>
        <end position="186"/>
    </location>
</feature>
<feature type="compositionally biased region" description="Pro residues" evidence="8">
    <location>
        <begin position="83"/>
        <end position="93"/>
    </location>
</feature>
<evidence type="ECO:0000256" key="8">
    <source>
        <dbReference type="SAM" id="MobiDB-lite"/>
    </source>
</evidence>
<dbReference type="HOGENOM" id="CLU_007031_0_0_1"/>
<dbReference type="SUPFAM" id="SSF50044">
    <property type="entry name" value="SH3-domain"/>
    <property type="match status" value="1"/>
</dbReference>
<dbReference type="CDD" id="cd12923">
    <property type="entry name" value="iSH2_PI3K_IA_R"/>
    <property type="match status" value="1"/>
</dbReference>
<dbReference type="InterPro" id="IPR000198">
    <property type="entry name" value="RhoGAP_dom"/>
</dbReference>
<dbReference type="GO" id="GO:0046872">
    <property type="term" value="F:metal ion binding"/>
    <property type="evidence" value="ECO:0007669"/>
    <property type="project" value="UniProtKB-KW"/>
</dbReference>
<dbReference type="InterPro" id="IPR000980">
    <property type="entry name" value="SH2"/>
</dbReference>
<dbReference type="eggNOG" id="KOG4637">
    <property type="taxonomic scope" value="Eukaryota"/>
</dbReference>
<dbReference type="PROSITE" id="PS00479">
    <property type="entry name" value="ZF_DAG_PE_1"/>
    <property type="match status" value="1"/>
</dbReference>
<dbReference type="SUPFAM" id="SSF48350">
    <property type="entry name" value="GTPase activation domain, GAP"/>
    <property type="match status" value="1"/>
</dbReference>
<dbReference type="AlphaFoldDB" id="T1J1N3"/>
<dbReference type="InterPro" id="IPR035022">
    <property type="entry name" value="PI3kinase_P85_nSH2"/>
</dbReference>
<dbReference type="EnsemblMetazoa" id="SMAR007455-RA">
    <property type="protein sequence ID" value="SMAR007455-PA"/>
    <property type="gene ID" value="SMAR007455"/>
</dbReference>
<dbReference type="Gene3D" id="1.10.287.1490">
    <property type="match status" value="1"/>
</dbReference>
<evidence type="ECO:0000259" key="12">
    <source>
        <dbReference type="PROSITE" id="PS50105"/>
    </source>
</evidence>
<evidence type="ECO:0000259" key="10">
    <source>
        <dbReference type="PROSITE" id="PS50002"/>
    </source>
</evidence>
<evidence type="ECO:0008006" key="16">
    <source>
        <dbReference type="Google" id="ProtNLM"/>
    </source>
</evidence>
<dbReference type="CDD" id="cd00159">
    <property type="entry name" value="RhoGAP"/>
    <property type="match status" value="1"/>
</dbReference>
<feature type="compositionally biased region" description="Polar residues" evidence="8">
    <location>
        <begin position="998"/>
        <end position="1013"/>
    </location>
</feature>
<evidence type="ECO:0000256" key="1">
    <source>
        <dbReference type="ARBA" id="ARBA00022443"/>
    </source>
</evidence>
<proteinExistence type="predicted"/>
<dbReference type="InterPro" id="IPR032498">
    <property type="entry name" value="PI3K_P85_iSH2"/>
</dbReference>
<name>T1J1N3_STRMM</name>
<dbReference type="Pfam" id="PF00017">
    <property type="entry name" value="SH2"/>
    <property type="match status" value="2"/>
</dbReference>
<reference evidence="15" key="1">
    <citation type="submission" date="2011-05" db="EMBL/GenBank/DDBJ databases">
        <authorList>
            <person name="Richards S.R."/>
            <person name="Qu J."/>
            <person name="Jiang H."/>
            <person name="Jhangiani S.N."/>
            <person name="Agravi P."/>
            <person name="Goodspeed R."/>
            <person name="Gross S."/>
            <person name="Mandapat C."/>
            <person name="Jackson L."/>
            <person name="Mathew T."/>
            <person name="Pu L."/>
            <person name="Thornton R."/>
            <person name="Saada N."/>
            <person name="Wilczek-Boney K.B."/>
            <person name="Lee S."/>
            <person name="Kovar C."/>
            <person name="Wu Y."/>
            <person name="Scherer S.E."/>
            <person name="Worley K.C."/>
            <person name="Muzny D.M."/>
            <person name="Gibbs R."/>
        </authorList>
    </citation>
    <scope>NUCLEOTIDE SEQUENCE</scope>
    <source>
        <strain evidence="15">Brora</strain>
    </source>
</reference>
<dbReference type="PRINTS" id="PR00401">
    <property type="entry name" value="SH2DOMAIN"/>
</dbReference>
<accession>T1J1N3</accession>
<feature type="compositionally biased region" description="Polar residues" evidence="8">
    <location>
        <begin position="97"/>
        <end position="109"/>
    </location>
</feature>
<dbReference type="Pfam" id="PF00620">
    <property type="entry name" value="RhoGAP"/>
    <property type="match status" value="1"/>
</dbReference>
<dbReference type="Gene3D" id="1.10.150.50">
    <property type="entry name" value="Transcription Factor, Ets-1"/>
    <property type="match status" value="1"/>
</dbReference>
<dbReference type="SUPFAM" id="SSF47769">
    <property type="entry name" value="SAM/Pointed domain"/>
    <property type="match status" value="1"/>
</dbReference>
<feature type="domain" description="SAM" evidence="12">
    <location>
        <begin position="207"/>
        <end position="270"/>
    </location>
</feature>
<feature type="domain" description="SH2" evidence="9">
    <location>
        <begin position="607"/>
        <end position="701"/>
    </location>
</feature>
<dbReference type="FunFam" id="3.30.505.10:FF:000006">
    <property type="entry name" value="Phosphatidylinositol 3-kinase regulatory subunit alpha"/>
    <property type="match status" value="1"/>
</dbReference>
<dbReference type="PRINTS" id="PR00678">
    <property type="entry name" value="PI3KINASEP85"/>
</dbReference>
<feature type="region of interest" description="Disordered" evidence="8">
    <location>
        <begin position="76"/>
        <end position="109"/>
    </location>
</feature>
<dbReference type="Proteomes" id="UP000014500">
    <property type="component" value="Unassembled WGS sequence"/>
</dbReference>
<feature type="coiled-coil region" evidence="7">
    <location>
        <begin position="788"/>
        <end position="822"/>
    </location>
</feature>
<dbReference type="SMART" id="SM00326">
    <property type="entry name" value="SH3"/>
    <property type="match status" value="1"/>
</dbReference>
<dbReference type="FunFam" id="3.30.505.10:FF:000014">
    <property type="entry name" value="Phosphatidylinositol 3-kinase regulatory subunit alpha"/>
    <property type="match status" value="1"/>
</dbReference>
<dbReference type="PROSITE" id="PS50081">
    <property type="entry name" value="ZF_DAG_PE_2"/>
    <property type="match status" value="2"/>
</dbReference>
<protein>
    <recommendedName>
        <fullName evidence="16">Phosphatidylinositol 3-kinase regulatory subunit alpha</fullName>
    </recommendedName>
</protein>
<dbReference type="CDD" id="cd09942">
    <property type="entry name" value="SH2_nSH2_p85_like"/>
    <property type="match status" value="1"/>
</dbReference>
<feature type="domain" description="SH3" evidence="10">
    <location>
        <begin position="2"/>
        <end position="73"/>
    </location>
</feature>
<dbReference type="Gene3D" id="3.30.60.20">
    <property type="match status" value="2"/>
</dbReference>
<dbReference type="InterPro" id="IPR036860">
    <property type="entry name" value="SH2_dom_sf"/>
</dbReference>
<reference evidence="14" key="2">
    <citation type="submission" date="2015-02" db="UniProtKB">
        <authorList>
            <consortium name="EnsemblMetazoa"/>
        </authorList>
    </citation>
    <scope>IDENTIFICATION</scope>
</reference>
<dbReference type="EMBL" id="JH431789">
    <property type="status" value="NOT_ANNOTATED_CDS"/>
    <property type="molecule type" value="Genomic_DNA"/>
</dbReference>
<evidence type="ECO:0000259" key="9">
    <source>
        <dbReference type="PROSITE" id="PS50001"/>
    </source>
</evidence>
<keyword evidence="15" id="KW-1185">Reference proteome</keyword>
<keyword evidence="1 6" id="KW-0728">SH3 domain</keyword>
<dbReference type="Gene3D" id="2.30.30.40">
    <property type="entry name" value="SH3 Domains"/>
    <property type="match status" value="1"/>
</dbReference>
<dbReference type="GO" id="GO:0005096">
    <property type="term" value="F:GTPase activator activity"/>
    <property type="evidence" value="ECO:0007669"/>
    <property type="project" value="UniProtKB-KW"/>
</dbReference>
<dbReference type="PROSITE" id="PS50105">
    <property type="entry name" value="SAM_DOMAIN"/>
    <property type="match status" value="1"/>
</dbReference>
<dbReference type="FunFam" id="1.10.150.50:FF:000146">
    <property type="entry name" value="Phosphatidylinositol 3-kinase regulatory subunit alpha-like Protein"/>
    <property type="match status" value="1"/>
</dbReference>
<dbReference type="Pfam" id="PF07653">
    <property type="entry name" value="SH3_2"/>
    <property type="match status" value="1"/>
</dbReference>
<dbReference type="InterPro" id="IPR013761">
    <property type="entry name" value="SAM/pointed_sf"/>
</dbReference>
<feature type="domain" description="SH2" evidence="9">
    <location>
        <begin position="898"/>
        <end position="992"/>
    </location>
</feature>
<evidence type="ECO:0000256" key="5">
    <source>
        <dbReference type="PROSITE-ProRule" id="PRU00191"/>
    </source>
</evidence>
<dbReference type="CDD" id="cd20830">
    <property type="entry name" value="C1_PIK3R-like_rpt2"/>
    <property type="match status" value="1"/>
</dbReference>
<dbReference type="PROSITE" id="PS50238">
    <property type="entry name" value="RHOGAP"/>
    <property type="match status" value="1"/>
</dbReference>
<dbReference type="Pfam" id="PF00130">
    <property type="entry name" value="C1_1"/>
    <property type="match status" value="1"/>
</dbReference>
<keyword evidence="4" id="KW-0862">Zinc</keyword>
<dbReference type="InterPro" id="IPR001660">
    <property type="entry name" value="SAM"/>
</dbReference>
<dbReference type="InterPro" id="IPR036028">
    <property type="entry name" value="SH3-like_dom_sf"/>
</dbReference>
<evidence type="ECO:0000313" key="15">
    <source>
        <dbReference type="Proteomes" id="UP000014500"/>
    </source>
</evidence>
<dbReference type="PANTHER" id="PTHR46075:SF5">
    <property type="entry name" value="PHOSPHATIDYLINOSITOL 3-KINASE REGULATORY SUBUNIT ALPHA"/>
    <property type="match status" value="1"/>
</dbReference>
<dbReference type="STRING" id="126957.T1J1N3"/>
<keyword evidence="5" id="KW-0727">SH2 domain</keyword>
<evidence type="ECO:0000259" key="13">
    <source>
        <dbReference type="PROSITE" id="PS50238"/>
    </source>
</evidence>
<dbReference type="CDD" id="cd20829">
    <property type="entry name" value="C1_PIK3R-like_rpt1"/>
    <property type="match status" value="1"/>
</dbReference>
<dbReference type="InterPro" id="IPR046349">
    <property type="entry name" value="C1-like_sf"/>
</dbReference>
<feature type="region of interest" description="Disordered" evidence="8">
    <location>
        <begin position="992"/>
        <end position="1013"/>
    </location>
</feature>
<dbReference type="PROSITE" id="PS50002">
    <property type="entry name" value="SH3"/>
    <property type="match status" value="1"/>
</dbReference>
<dbReference type="Pfam" id="PF07647">
    <property type="entry name" value="SAM_2"/>
    <property type="match status" value="1"/>
</dbReference>
<evidence type="ECO:0000313" key="14">
    <source>
        <dbReference type="EnsemblMetazoa" id="SMAR007455-PA"/>
    </source>
</evidence>
<keyword evidence="2" id="KW-0343">GTPase activation</keyword>
<dbReference type="InterPro" id="IPR001452">
    <property type="entry name" value="SH3_domain"/>
</dbReference>
<evidence type="ECO:0000256" key="4">
    <source>
        <dbReference type="ARBA" id="ARBA00022833"/>
    </source>
</evidence>
<dbReference type="SMART" id="SM00252">
    <property type="entry name" value="SH2"/>
    <property type="match status" value="2"/>
</dbReference>
<evidence type="ECO:0000259" key="11">
    <source>
        <dbReference type="PROSITE" id="PS50081"/>
    </source>
</evidence>
<dbReference type="SMART" id="SM00454">
    <property type="entry name" value="SAM"/>
    <property type="match status" value="1"/>
</dbReference>
<dbReference type="PhylomeDB" id="T1J1N3"/>
<dbReference type="InterPro" id="IPR051854">
    <property type="entry name" value="Rho-type_GAP"/>
</dbReference>
<keyword evidence="7" id="KW-0175">Coiled coil</keyword>
<feature type="domain" description="Phorbol-ester/DAG-type" evidence="11">
    <location>
        <begin position="293"/>
        <end position="343"/>
    </location>
</feature>
<dbReference type="GO" id="GO:0048468">
    <property type="term" value="P:cell development"/>
    <property type="evidence" value="ECO:0007669"/>
    <property type="project" value="UniProtKB-ARBA"/>
</dbReference>
<evidence type="ECO:0000256" key="2">
    <source>
        <dbReference type="ARBA" id="ARBA00022468"/>
    </source>
</evidence>
<dbReference type="Gene3D" id="3.30.505.10">
    <property type="entry name" value="SH2 domain"/>
    <property type="match status" value="2"/>
</dbReference>
<keyword evidence="3" id="KW-0479">Metal-binding</keyword>
<dbReference type="SUPFAM" id="SSF57889">
    <property type="entry name" value="Cysteine-rich domain"/>
    <property type="match status" value="2"/>
</dbReference>
<dbReference type="Pfam" id="PF16454">
    <property type="entry name" value="PI3K_P85_iSH2"/>
    <property type="match status" value="1"/>
</dbReference>